<keyword evidence="3" id="KW-1185">Reference proteome</keyword>
<name>A0ABS3TET4_9BACT</name>
<accession>A0ABS3TET4</accession>
<organism evidence="2 3">
    <name type="scientific">Hymenobacter defluvii</name>
    <dbReference type="NCBI Taxonomy" id="2054411"/>
    <lineage>
        <taxon>Bacteria</taxon>
        <taxon>Pseudomonadati</taxon>
        <taxon>Bacteroidota</taxon>
        <taxon>Cytophagia</taxon>
        <taxon>Cytophagales</taxon>
        <taxon>Hymenobacteraceae</taxon>
        <taxon>Hymenobacter</taxon>
    </lineage>
</organism>
<protein>
    <recommendedName>
        <fullName evidence="4">DUF4142 domain-containing protein</fullName>
    </recommendedName>
</protein>
<comment type="caution">
    <text evidence="2">The sequence shown here is derived from an EMBL/GenBank/DDBJ whole genome shotgun (WGS) entry which is preliminary data.</text>
</comment>
<dbReference type="Proteomes" id="UP000670527">
    <property type="component" value="Unassembled WGS sequence"/>
</dbReference>
<feature type="chain" id="PRO_5047290357" description="DUF4142 domain-containing protein" evidence="1">
    <location>
        <begin position="22"/>
        <end position="192"/>
    </location>
</feature>
<evidence type="ECO:0000313" key="2">
    <source>
        <dbReference type="EMBL" id="MBO3272166.1"/>
    </source>
</evidence>
<evidence type="ECO:0000256" key="1">
    <source>
        <dbReference type="SAM" id="SignalP"/>
    </source>
</evidence>
<feature type="signal peptide" evidence="1">
    <location>
        <begin position="1"/>
        <end position="21"/>
    </location>
</feature>
<dbReference type="EMBL" id="JAGETX010000009">
    <property type="protein sequence ID" value="MBO3272166.1"/>
    <property type="molecule type" value="Genomic_DNA"/>
</dbReference>
<reference evidence="2 3" key="1">
    <citation type="submission" date="2021-03" db="EMBL/GenBank/DDBJ databases">
        <authorList>
            <person name="Kim M.K."/>
        </authorList>
    </citation>
    <scope>NUCLEOTIDE SEQUENCE [LARGE SCALE GENOMIC DNA]</scope>
    <source>
        <strain evidence="2 3">BT507</strain>
    </source>
</reference>
<dbReference type="RefSeq" id="WP_208308435.1">
    <property type="nucleotide sequence ID" value="NZ_JAGETX010000009.1"/>
</dbReference>
<evidence type="ECO:0008006" key="4">
    <source>
        <dbReference type="Google" id="ProtNLM"/>
    </source>
</evidence>
<sequence length="192" mass="21214">MTKITFSHLSLVALLPACQDAAVTKQTQEIETRVVASITRALADSVDQPTTTYVVTTLHTWYQSKVPNTIKLNPKTEGIYTTHAAILKEAARQSARFAQHPGLSPERKTSIAAGYQKLVDASTANITELTNLATSGSSMSEAEQLQYVSTLADKETRQLALVKYYGQRTSSQLARVEQARRDEELKHKAWGY</sequence>
<keyword evidence="1" id="KW-0732">Signal</keyword>
<proteinExistence type="predicted"/>
<gene>
    <name evidence="2" type="ORF">J4D97_16025</name>
</gene>
<evidence type="ECO:0000313" key="3">
    <source>
        <dbReference type="Proteomes" id="UP000670527"/>
    </source>
</evidence>